<reference evidence="1" key="1">
    <citation type="submission" date="2018-11" db="EMBL/GenBank/DDBJ databases">
        <authorList>
            <person name="Grassa J C."/>
        </authorList>
    </citation>
    <scope>NUCLEOTIDE SEQUENCE [LARGE SCALE GENOMIC DNA]</scope>
</reference>
<proteinExistence type="predicted"/>
<protein>
    <submittedName>
        <fullName evidence="1">Uncharacterized protein</fullName>
    </submittedName>
</protein>
<accession>A0A803NTE8</accession>
<keyword evidence="2" id="KW-1185">Reference proteome</keyword>
<dbReference type="Gramene" id="evm.model.02.1383">
    <property type="protein sequence ID" value="cds.evm.model.02.1383"/>
    <property type="gene ID" value="evm.TU.02.1383"/>
</dbReference>
<evidence type="ECO:0000313" key="1">
    <source>
        <dbReference type="EnsemblPlants" id="cds.evm.model.02.1383"/>
    </source>
</evidence>
<evidence type="ECO:0000313" key="2">
    <source>
        <dbReference type="Proteomes" id="UP000596661"/>
    </source>
</evidence>
<dbReference type="AlphaFoldDB" id="A0A803NTE8"/>
<sequence length="110" mass="11914">MPYKPSGTTDATPANKWHLILATQDIARGGPWHRASSHFGNPSRNEWTNFAALYSVRASGGPFQARGLKGPQRVYPDGARKGSTPGYHSIPRVITGCQGVCTMLLGKYTL</sequence>
<dbReference type="EnsemblPlants" id="evm.model.02.1383">
    <property type="protein sequence ID" value="cds.evm.model.02.1383"/>
    <property type="gene ID" value="evm.TU.02.1383"/>
</dbReference>
<reference evidence="1" key="2">
    <citation type="submission" date="2021-03" db="UniProtKB">
        <authorList>
            <consortium name="EnsemblPlants"/>
        </authorList>
    </citation>
    <scope>IDENTIFICATION</scope>
</reference>
<name>A0A803NTE8_CANSA</name>
<dbReference type="Proteomes" id="UP000596661">
    <property type="component" value="Chromosome 2"/>
</dbReference>
<organism evidence="1 2">
    <name type="scientific">Cannabis sativa</name>
    <name type="common">Hemp</name>
    <name type="synonym">Marijuana</name>
    <dbReference type="NCBI Taxonomy" id="3483"/>
    <lineage>
        <taxon>Eukaryota</taxon>
        <taxon>Viridiplantae</taxon>
        <taxon>Streptophyta</taxon>
        <taxon>Embryophyta</taxon>
        <taxon>Tracheophyta</taxon>
        <taxon>Spermatophyta</taxon>
        <taxon>Magnoliopsida</taxon>
        <taxon>eudicotyledons</taxon>
        <taxon>Gunneridae</taxon>
        <taxon>Pentapetalae</taxon>
        <taxon>rosids</taxon>
        <taxon>fabids</taxon>
        <taxon>Rosales</taxon>
        <taxon>Cannabaceae</taxon>
        <taxon>Cannabis</taxon>
    </lineage>
</organism>
<dbReference type="EMBL" id="UZAU01000185">
    <property type="status" value="NOT_ANNOTATED_CDS"/>
    <property type="molecule type" value="Genomic_DNA"/>
</dbReference>